<feature type="compositionally biased region" description="Basic residues" evidence="1">
    <location>
        <begin position="1"/>
        <end position="10"/>
    </location>
</feature>
<organism evidence="2 3">
    <name type="scientific">Lentinus brumalis</name>
    <dbReference type="NCBI Taxonomy" id="2498619"/>
    <lineage>
        <taxon>Eukaryota</taxon>
        <taxon>Fungi</taxon>
        <taxon>Dikarya</taxon>
        <taxon>Basidiomycota</taxon>
        <taxon>Agaricomycotina</taxon>
        <taxon>Agaricomycetes</taxon>
        <taxon>Polyporales</taxon>
        <taxon>Polyporaceae</taxon>
        <taxon>Lentinus</taxon>
    </lineage>
</organism>
<accession>A0A371D8U7</accession>
<evidence type="ECO:0008006" key="4">
    <source>
        <dbReference type="Google" id="ProtNLM"/>
    </source>
</evidence>
<dbReference type="AlphaFoldDB" id="A0A371D8U7"/>
<dbReference type="OrthoDB" id="2752332at2759"/>
<dbReference type="Proteomes" id="UP000256964">
    <property type="component" value="Unassembled WGS sequence"/>
</dbReference>
<evidence type="ECO:0000256" key="1">
    <source>
        <dbReference type="SAM" id="MobiDB-lite"/>
    </source>
</evidence>
<protein>
    <recommendedName>
        <fullName evidence="4">BTB domain-containing protein</fullName>
    </recommendedName>
</protein>
<proteinExistence type="predicted"/>
<evidence type="ECO:0000313" key="2">
    <source>
        <dbReference type="EMBL" id="RDX48948.1"/>
    </source>
</evidence>
<dbReference type="EMBL" id="KZ857408">
    <property type="protein sequence ID" value="RDX48948.1"/>
    <property type="molecule type" value="Genomic_DNA"/>
</dbReference>
<feature type="compositionally biased region" description="Acidic residues" evidence="1">
    <location>
        <begin position="15"/>
        <end position="24"/>
    </location>
</feature>
<keyword evidence="3" id="KW-1185">Reference proteome</keyword>
<gene>
    <name evidence="2" type="ORF">OH76DRAFT_615120</name>
</gene>
<feature type="region of interest" description="Disordered" evidence="1">
    <location>
        <begin position="1"/>
        <end position="24"/>
    </location>
</feature>
<name>A0A371D8U7_9APHY</name>
<sequence>MSARTTKKRARTEDPEQQDAEVPVEEEDIIIVEVDSQAECPVRDEELWFEDGTIVLVAGHVEFKVYVRPLIEHSPVFRDMLSLPQRARRRMQGMYSYMTTLCAPIRFSRGSQVSLRGDDAG</sequence>
<reference evidence="2 3" key="1">
    <citation type="journal article" date="2018" name="Biotechnol. Biofuels">
        <title>Integrative visual omics of the white-rot fungus Polyporus brumalis exposes the biotechnological potential of its oxidative enzymes for delignifying raw plant biomass.</title>
        <authorList>
            <person name="Miyauchi S."/>
            <person name="Rancon A."/>
            <person name="Drula E."/>
            <person name="Hage H."/>
            <person name="Chaduli D."/>
            <person name="Favel A."/>
            <person name="Grisel S."/>
            <person name="Henrissat B."/>
            <person name="Herpoel-Gimbert I."/>
            <person name="Ruiz-Duenas F.J."/>
            <person name="Chevret D."/>
            <person name="Hainaut M."/>
            <person name="Lin J."/>
            <person name="Wang M."/>
            <person name="Pangilinan J."/>
            <person name="Lipzen A."/>
            <person name="Lesage-Meessen L."/>
            <person name="Navarro D."/>
            <person name="Riley R."/>
            <person name="Grigoriev I.V."/>
            <person name="Zhou S."/>
            <person name="Raouche S."/>
            <person name="Rosso M.N."/>
        </authorList>
    </citation>
    <scope>NUCLEOTIDE SEQUENCE [LARGE SCALE GENOMIC DNA]</scope>
    <source>
        <strain evidence="2 3">BRFM 1820</strain>
    </source>
</reference>
<evidence type="ECO:0000313" key="3">
    <source>
        <dbReference type="Proteomes" id="UP000256964"/>
    </source>
</evidence>